<dbReference type="PANTHER" id="PTHR30487:SF0">
    <property type="entry name" value="PREPILIN LEADER PEPTIDASE_N-METHYLTRANSFERASE-RELATED"/>
    <property type="match status" value="1"/>
</dbReference>
<dbReference type="Gene3D" id="1.20.120.1220">
    <property type="match status" value="1"/>
</dbReference>
<evidence type="ECO:0000256" key="2">
    <source>
        <dbReference type="SAM" id="Phobius"/>
    </source>
</evidence>
<dbReference type="GO" id="GO:0004190">
    <property type="term" value="F:aspartic-type endopeptidase activity"/>
    <property type="evidence" value="ECO:0007669"/>
    <property type="project" value="InterPro"/>
</dbReference>
<organism evidence="4 5">
    <name type="scientific">Clavibacter michiganensis</name>
    <dbReference type="NCBI Taxonomy" id="28447"/>
    <lineage>
        <taxon>Bacteria</taxon>
        <taxon>Bacillati</taxon>
        <taxon>Actinomycetota</taxon>
        <taxon>Actinomycetes</taxon>
        <taxon>Micrococcales</taxon>
        <taxon>Microbacteriaceae</taxon>
        <taxon>Clavibacter</taxon>
    </lineage>
</organism>
<evidence type="ECO:0000313" key="5">
    <source>
        <dbReference type="Proteomes" id="UP000195011"/>
    </source>
</evidence>
<reference evidence="4 5" key="1">
    <citation type="submission" date="2016-08" db="EMBL/GenBank/DDBJ databases">
        <title>Genome sequence of Clavibacter michiganensis spp strain CFBP8017.</title>
        <authorList>
            <person name="Thapa S.P."/>
            <person name="Coaker G."/>
            <person name="Jacques M.-A."/>
        </authorList>
    </citation>
    <scope>NUCLEOTIDE SEQUENCE [LARGE SCALE GENOMIC DNA]</scope>
    <source>
        <strain evidence="4">CFBP8017</strain>
    </source>
</reference>
<name>A0A251YKC0_9MICO</name>
<dbReference type="GO" id="GO:0005886">
    <property type="term" value="C:plasma membrane"/>
    <property type="evidence" value="ECO:0007669"/>
    <property type="project" value="TreeGrafter"/>
</dbReference>
<gene>
    <name evidence="4" type="ORF">BFL36_06285</name>
</gene>
<dbReference type="AlphaFoldDB" id="A0A251YKC0"/>
<dbReference type="Proteomes" id="UP000195011">
    <property type="component" value="Unassembled WGS sequence"/>
</dbReference>
<comment type="similarity">
    <text evidence="1">Belongs to the peptidase A24 family.</text>
</comment>
<dbReference type="RefSeq" id="WP_241534847.1">
    <property type="nucleotide sequence ID" value="NZ_MDJY01000033.1"/>
</dbReference>
<feature type="transmembrane region" description="Helical" evidence="2">
    <location>
        <begin position="136"/>
        <end position="169"/>
    </location>
</feature>
<dbReference type="GO" id="GO:0006465">
    <property type="term" value="P:signal peptide processing"/>
    <property type="evidence" value="ECO:0007669"/>
    <property type="project" value="TreeGrafter"/>
</dbReference>
<sequence>MIPVALAASVLGSGAAPVVVAPVVAPLAVALASLGGALVGAASPRLARVALAGGRRPDGLDLRGGGPRPADPLPGLGASAAVVAAVVTGVLAAVVVVETPPARLPLALLLVACAPALALGDLAAHRLPDRATGALALASAALALATGGAGLLLGAVASGVGAFLLLALLQAATRGGLGSGDVKLAGTLGLALGQLGTAQVALGLAAGTLLGGVAAVVLLVAGGSRASSAVPFGPWLLLGALVVAASPATLSGAHG</sequence>
<keyword evidence="2" id="KW-0812">Transmembrane</keyword>
<protein>
    <recommendedName>
        <fullName evidence="3">Prepilin type IV endopeptidase peptidase domain-containing protein</fullName>
    </recommendedName>
</protein>
<dbReference type="PANTHER" id="PTHR30487">
    <property type="entry name" value="TYPE 4 PREPILIN-LIKE PROTEINS LEADER PEPTIDE-PROCESSING ENZYME"/>
    <property type="match status" value="1"/>
</dbReference>
<dbReference type="EMBL" id="MDJY01000033">
    <property type="protein sequence ID" value="OUE24674.1"/>
    <property type="molecule type" value="Genomic_DNA"/>
</dbReference>
<feature type="transmembrane region" description="Helical" evidence="2">
    <location>
        <begin position="73"/>
        <end position="97"/>
    </location>
</feature>
<feature type="domain" description="Prepilin type IV endopeptidase peptidase" evidence="3">
    <location>
        <begin position="109"/>
        <end position="215"/>
    </location>
</feature>
<dbReference type="Pfam" id="PF01478">
    <property type="entry name" value="Peptidase_A24"/>
    <property type="match status" value="1"/>
</dbReference>
<dbReference type="InterPro" id="IPR050882">
    <property type="entry name" value="Prepilin_peptidase/N-MTase"/>
</dbReference>
<evidence type="ECO:0000313" key="4">
    <source>
        <dbReference type="EMBL" id="OUE24674.1"/>
    </source>
</evidence>
<feature type="transmembrane region" description="Helical" evidence="2">
    <location>
        <begin position="232"/>
        <end position="250"/>
    </location>
</feature>
<comment type="caution">
    <text evidence="4">The sequence shown here is derived from an EMBL/GenBank/DDBJ whole genome shotgun (WGS) entry which is preliminary data.</text>
</comment>
<evidence type="ECO:0000259" key="3">
    <source>
        <dbReference type="Pfam" id="PF01478"/>
    </source>
</evidence>
<accession>A0A251YKC0</accession>
<feature type="transmembrane region" description="Helical" evidence="2">
    <location>
        <begin position="200"/>
        <end position="220"/>
    </location>
</feature>
<dbReference type="InterPro" id="IPR000045">
    <property type="entry name" value="Prepilin_IV_endopep_pep"/>
</dbReference>
<keyword evidence="2" id="KW-1133">Transmembrane helix</keyword>
<proteinExistence type="inferred from homology"/>
<evidence type="ECO:0000256" key="1">
    <source>
        <dbReference type="ARBA" id="ARBA00005801"/>
    </source>
</evidence>
<keyword evidence="2" id="KW-0472">Membrane</keyword>
<feature type="transmembrane region" description="Helical" evidence="2">
    <location>
        <begin position="103"/>
        <end position="124"/>
    </location>
</feature>